<evidence type="ECO:0000313" key="10">
    <source>
        <dbReference type="EMBL" id="KAJ3647496.1"/>
    </source>
</evidence>
<comment type="caution">
    <text evidence="10">The sequence shown here is derived from an EMBL/GenBank/DDBJ whole genome shotgun (WGS) entry which is preliminary data.</text>
</comment>
<evidence type="ECO:0000256" key="6">
    <source>
        <dbReference type="ARBA" id="ARBA00023170"/>
    </source>
</evidence>
<evidence type="ECO:0000256" key="8">
    <source>
        <dbReference type="SAM" id="Phobius"/>
    </source>
</evidence>
<keyword evidence="11" id="KW-1185">Reference proteome</keyword>
<feature type="transmembrane region" description="Helical" evidence="8">
    <location>
        <begin position="440"/>
        <end position="464"/>
    </location>
</feature>
<dbReference type="Proteomes" id="UP001168821">
    <property type="component" value="Unassembled WGS sequence"/>
</dbReference>
<proteinExistence type="predicted"/>
<dbReference type="EMBL" id="JALNTZ010000006">
    <property type="protein sequence ID" value="KAJ3647496.1"/>
    <property type="molecule type" value="Genomic_DNA"/>
</dbReference>
<name>A0AA38M8Q0_9CUCU</name>
<evidence type="ECO:0000256" key="4">
    <source>
        <dbReference type="ARBA" id="ARBA00022989"/>
    </source>
</evidence>
<sequence>MKKTLSLTILLNVLPKCLLTLNVTDLRQCSFYSDDFWHIHGKHFLLVDHLTILVLQKEEHIDEVNHYASGLLQSMTFYQYFVTLEIHEKFLRNATEYKERQLSNLSNRSSKWLRPIDDLEFLRIKRLSSDSSKGYFVIVWDVKALHHFLDENFRMVIGEERATYALHFVFNSDDCQTIDNQVGDILRRFWGEYNVINIVAQTPCSCESSRIYIYRPFMKSSNVWGITENYSFEEIRNNLRLITTVLDDLNKYPLDIGMFPMKLNAPIDLPKLLRDNPIYRNLSRSRHFGGVDGLMLGTLAQHLNFEVNIVGEMKEHYFGELLPNGTITPGALKDLVDGKIVYSANTRYIINYDKKTMEFTVPHLTEAICVVVPKAPKLPKWVALLKCFNKTSWSLIGLTLIVCTTFWYFGGPTTNFTKVLWTMFWYLIGSNLEKISLKKAHFLFVTACLLFNIVIVGLLQGYMFRIFTTTTFYPDINTLEQLDKSGLTLVWNLWFIFEDNSSIIKSLERKSKPMLDDTVNSVAFHRNVAAVEPKVLAELLTTMYIDNEGFPLLHIVDECLTTLLLGHMVSKGSAFLTVFNNAISKMVEAGLIDKWMRDVFESTETENIFILNQNKQGVKGFSLYDVQVAFYVILLGYVGSVVVFLFEMLSDRW</sequence>
<dbReference type="SUPFAM" id="SSF53850">
    <property type="entry name" value="Periplasmic binding protein-like II"/>
    <property type="match status" value="1"/>
</dbReference>
<dbReference type="AlphaFoldDB" id="A0AA38M8Q0"/>
<dbReference type="Gene3D" id="3.40.190.10">
    <property type="entry name" value="Periplasmic binding protein-like II"/>
    <property type="match status" value="1"/>
</dbReference>
<dbReference type="GO" id="GO:0005886">
    <property type="term" value="C:plasma membrane"/>
    <property type="evidence" value="ECO:0007669"/>
    <property type="project" value="UniProtKB-SubCell"/>
</dbReference>
<gene>
    <name evidence="10" type="ORF">Zmor_019371</name>
</gene>
<feature type="chain" id="PRO_5041420354" description="Ionotropic receptor" evidence="9">
    <location>
        <begin position="21"/>
        <end position="653"/>
    </location>
</feature>
<keyword evidence="9" id="KW-0732">Signal</keyword>
<dbReference type="PANTHER" id="PTHR42643:SF38">
    <property type="entry name" value="IONOTROPIC RECEPTOR 100A"/>
    <property type="match status" value="1"/>
</dbReference>
<evidence type="ECO:0000256" key="7">
    <source>
        <dbReference type="ARBA" id="ARBA00023180"/>
    </source>
</evidence>
<comment type="subcellular location">
    <subcellularLocation>
        <location evidence="1">Cell membrane</location>
        <topology evidence="1">Multi-pass membrane protein</topology>
    </subcellularLocation>
</comment>
<dbReference type="PANTHER" id="PTHR42643">
    <property type="entry name" value="IONOTROPIC RECEPTOR 20A-RELATED"/>
    <property type="match status" value="1"/>
</dbReference>
<keyword evidence="4 8" id="KW-1133">Transmembrane helix</keyword>
<protein>
    <recommendedName>
        <fullName evidence="12">Ionotropic receptor</fullName>
    </recommendedName>
</protein>
<keyword evidence="3 8" id="KW-0812">Transmembrane</keyword>
<evidence type="ECO:0008006" key="12">
    <source>
        <dbReference type="Google" id="ProtNLM"/>
    </source>
</evidence>
<feature type="transmembrane region" description="Helical" evidence="8">
    <location>
        <begin position="406"/>
        <end position="428"/>
    </location>
</feature>
<keyword evidence="5 8" id="KW-0472">Membrane</keyword>
<evidence type="ECO:0000256" key="2">
    <source>
        <dbReference type="ARBA" id="ARBA00022475"/>
    </source>
</evidence>
<evidence type="ECO:0000256" key="5">
    <source>
        <dbReference type="ARBA" id="ARBA00023136"/>
    </source>
</evidence>
<reference evidence="10" key="1">
    <citation type="journal article" date="2023" name="G3 (Bethesda)">
        <title>Whole genome assemblies of Zophobas morio and Tenebrio molitor.</title>
        <authorList>
            <person name="Kaur S."/>
            <person name="Stinson S.A."/>
            <person name="diCenzo G.C."/>
        </authorList>
    </citation>
    <scope>NUCLEOTIDE SEQUENCE</scope>
    <source>
        <strain evidence="10">QUZm001</strain>
    </source>
</reference>
<accession>A0AA38M8Q0</accession>
<dbReference type="InterPro" id="IPR052192">
    <property type="entry name" value="Insect_Ionotropic_Sensory_Rcpt"/>
</dbReference>
<keyword evidence="7" id="KW-0325">Glycoprotein</keyword>
<evidence type="ECO:0000256" key="3">
    <source>
        <dbReference type="ARBA" id="ARBA00022692"/>
    </source>
</evidence>
<organism evidence="10 11">
    <name type="scientific">Zophobas morio</name>
    <dbReference type="NCBI Taxonomy" id="2755281"/>
    <lineage>
        <taxon>Eukaryota</taxon>
        <taxon>Metazoa</taxon>
        <taxon>Ecdysozoa</taxon>
        <taxon>Arthropoda</taxon>
        <taxon>Hexapoda</taxon>
        <taxon>Insecta</taxon>
        <taxon>Pterygota</taxon>
        <taxon>Neoptera</taxon>
        <taxon>Endopterygota</taxon>
        <taxon>Coleoptera</taxon>
        <taxon>Polyphaga</taxon>
        <taxon>Cucujiformia</taxon>
        <taxon>Tenebrionidae</taxon>
        <taxon>Zophobas</taxon>
    </lineage>
</organism>
<evidence type="ECO:0000313" key="11">
    <source>
        <dbReference type="Proteomes" id="UP001168821"/>
    </source>
</evidence>
<feature type="transmembrane region" description="Helical" evidence="8">
    <location>
        <begin position="628"/>
        <end position="649"/>
    </location>
</feature>
<evidence type="ECO:0000256" key="9">
    <source>
        <dbReference type="SAM" id="SignalP"/>
    </source>
</evidence>
<evidence type="ECO:0000256" key="1">
    <source>
        <dbReference type="ARBA" id="ARBA00004651"/>
    </source>
</evidence>
<keyword evidence="2" id="KW-1003">Cell membrane</keyword>
<keyword evidence="6" id="KW-0675">Receptor</keyword>
<feature type="signal peptide" evidence="9">
    <location>
        <begin position="1"/>
        <end position="20"/>
    </location>
</feature>